<accession>A0A1E3VRG9</accession>
<dbReference type="InterPro" id="IPR029058">
    <property type="entry name" value="AB_hydrolase_fold"/>
</dbReference>
<dbReference type="PANTHER" id="PTHR43798">
    <property type="entry name" value="MONOACYLGLYCEROL LIPASE"/>
    <property type="match status" value="1"/>
</dbReference>
<dbReference type="SUPFAM" id="SSF53474">
    <property type="entry name" value="alpha/beta-Hydrolases"/>
    <property type="match status" value="1"/>
</dbReference>
<evidence type="ECO:0000313" key="3">
    <source>
        <dbReference type="EMBL" id="ODR96128.1"/>
    </source>
</evidence>
<evidence type="ECO:0000256" key="1">
    <source>
        <dbReference type="ARBA" id="ARBA00022801"/>
    </source>
</evidence>
<dbReference type="Proteomes" id="UP000094472">
    <property type="component" value="Unassembled WGS sequence"/>
</dbReference>
<reference evidence="3 4" key="1">
    <citation type="journal article" date="2016" name="Environ. Microbiol.">
        <title>New Methyloceanibacter diversity from North Sea sediments includes methanotroph containing solely the soluble methane monooxygenase.</title>
        <authorList>
            <person name="Vekeman B."/>
            <person name="Kerckhof F.M."/>
            <person name="Cremers G."/>
            <person name="de Vos P."/>
            <person name="Vandamme P."/>
            <person name="Boon N."/>
            <person name="Op den Camp H.J."/>
            <person name="Heylen K."/>
        </authorList>
    </citation>
    <scope>NUCLEOTIDE SEQUENCE [LARGE SCALE GENOMIC DNA]</scope>
    <source>
        <strain evidence="3 4">R-67175</strain>
    </source>
</reference>
<gene>
    <name evidence="3" type="ORF">AUC69_15255</name>
</gene>
<name>A0A1E3VRG9_9HYPH</name>
<keyword evidence="4" id="KW-1185">Reference proteome</keyword>
<dbReference type="InterPro" id="IPR050266">
    <property type="entry name" value="AB_hydrolase_sf"/>
</dbReference>
<organism evidence="3 4">
    <name type="scientific">Methyloceanibacter superfactus</name>
    <dbReference type="NCBI Taxonomy" id="1774969"/>
    <lineage>
        <taxon>Bacteria</taxon>
        <taxon>Pseudomonadati</taxon>
        <taxon>Pseudomonadota</taxon>
        <taxon>Alphaproteobacteria</taxon>
        <taxon>Hyphomicrobiales</taxon>
        <taxon>Hyphomicrobiaceae</taxon>
        <taxon>Methyloceanibacter</taxon>
    </lineage>
</organism>
<dbReference type="GO" id="GO:0016787">
    <property type="term" value="F:hydrolase activity"/>
    <property type="evidence" value="ECO:0007669"/>
    <property type="project" value="UniProtKB-KW"/>
</dbReference>
<dbReference type="PANTHER" id="PTHR43798:SF31">
    <property type="entry name" value="AB HYDROLASE SUPERFAMILY PROTEIN YCLE"/>
    <property type="match status" value="1"/>
</dbReference>
<feature type="domain" description="AB hydrolase-1" evidence="2">
    <location>
        <begin position="57"/>
        <end position="123"/>
    </location>
</feature>
<evidence type="ECO:0000313" key="4">
    <source>
        <dbReference type="Proteomes" id="UP000094472"/>
    </source>
</evidence>
<keyword evidence="1" id="KW-0378">Hydrolase</keyword>
<dbReference type="GO" id="GO:0016020">
    <property type="term" value="C:membrane"/>
    <property type="evidence" value="ECO:0007669"/>
    <property type="project" value="TreeGrafter"/>
</dbReference>
<evidence type="ECO:0000259" key="2">
    <source>
        <dbReference type="Pfam" id="PF00561"/>
    </source>
</evidence>
<dbReference type="Pfam" id="PF00561">
    <property type="entry name" value="Abhydrolase_1"/>
    <property type="match status" value="1"/>
</dbReference>
<proteinExistence type="predicted"/>
<dbReference type="STRING" id="1774969.AUC69_15255"/>
<dbReference type="EMBL" id="LPWF01000030">
    <property type="protein sequence ID" value="ODR96128.1"/>
    <property type="molecule type" value="Genomic_DNA"/>
</dbReference>
<dbReference type="Gene3D" id="3.40.50.1820">
    <property type="entry name" value="alpha/beta hydrolase"/>
    <property type="match status" value="1"/>
</dbReference>
<dbReference type="InterPro" id="IPR000073">
    <property type="entry name" value="AB_hydrolase_1"/>
</dbReference>
<dbReference type="AlphaFoldDB" id="A0A1E3VRG9"/>
<sequence length="125" mass="12968">MSRFLVAVVVVLTLAAALAVNAMLVGLQTRPAMARSGGELMETAVVTANVKVEGEGPPIVLIHGFGAALDWWDAIAPALSNDHQVIRFDLIGHGGTEAPGSGYAISRQAALVKAVLDKLGVARAW</sequence>
<comment type="caution">
    <text evidence="3">The sequence shown here is derived from an EMBL/GenBank/DDBJ whole genome shotgun (WGS) entry which is preliminary data.</text>
</comment>
<protein>
    <recommendedName>
        <fullName evidence="2">AB hydrolase-1 domain-containing protein</fullName>
    </recommendedName>
</protein>